<name>A0A8C0GVK8_CHEAB</name>
<evidence type="ECO:0000313" key="3">
    <source>
        <dbReference type="Proteomes" id="UP000694404"/>
    </source>
</evidence>
<proteinExistence type="predicted"/>
<dbReference type="OMA" id="SATCWPG"/>
<keyword evidence="3" id="KW-1185">Reference proteome</keyword>
<evidence type="ECO:0000313" key="2">
    <source>
        <dbReference type="Ensembl" id="ENSCABP00000012705.1"/>
    </source>
</evidence>
<dbReference type="Proteomes" id="UP000694404">
    <property type="component" value="Unplaced"/>
</dbReference>
<evidence type="ECO:0000256" key="1">
    <source>
        <dbReference type="SAM" id="MobiDB-lite"/>
    </source>
</evidence>
<protein>
    <submittedName>
        <fullName evidence="2">Uncharacterized protein</fullName>
    </submittedName>
</protein>
<dbReference type="Ensembl" id="ENSCABT00000013925.1">
    <property type="protein sequence ID" value="ENSCABP00000012705.1"/>
    <property type="gene ID" value="ENSCABG00000009508.1"/>
</dbReference>
<dbReference type="AlphaFoldDB" id="A0A8C0GVK8"/>
<dbReference type="GeneTree" id="ENSGT00960000188223"/>
<accession>A0A8C0GVK8</accession>
<reference evidence="2" key="2">
    <citation type="submission" date="2025-09" db="UniProtKB">
        <authorList>
            <consortium name="Ensembl"/>
        </authorList>
    </citation>
    <scope>IDENTIFICATION</scope>
</reference>
<feature type="compositionally biased region" description="Polar residues" evidence="1">
    <location>
        <begin position="32"/>
        <end position="52"/>
    </location>
</feature>
<reference evidence="2" key="1">
    <citation type="submission" date="2025-08" db="UniProtKB">
        <authorList>
            <consortium name="Ensembl"/>
        </authorList>
    </citation>
    <scope>IDENTIFICATION</scope>
</reference>
<feature type="region of interest" description="Disordered" evidence="1">
    <location>
        <begin position="30"/>
        <end position="64"/>
    </location>
</feature>
<sequence>MLIKAQLSVQVLSISSSSATCWPGYQWHQTHDQQSASQPSTPQRSASLSLPSSWDDRRMPPRPTGYKLEVLKLYKTMQ</sequence>
<organism evidence="2 3">
    <name type="scientific">Chelonoidis abingdonii</name>
    <name type="common">Abingdon island giant tortoise</name>
    <name type="synonym">Testudo abingdonii</name>
    <dbReference type="NCBI Taxonomy" id="106734"/>
    <lineage>
        <taxon>Eukaryota</taxon>
        <taxon>Metazoa</taxon>
        <taxon>Chordata</taxon>
        <taxon>Craniata</taxon>
        <taxon>Vertebrata</taxon>
        <taxon>Euteleostomi</taxon>
        <taxon>Archelosauria</taxon>
        <taxon>Testudinata</taxon>
        <taxon>Testudines</taxon>
        <taxon>Cryptodira</taxon>
        <taxon>Durocryptodira</taxon>
        <taxon>Testudinoidea</taxon>
        <taxon>Testudinidae</taxon>
        <taxon>Chelonoidis</taxon>
    </lineage>
</organism>